<dbReference type="PROSITE" id="PS50082">
    <property type="entry name" value="WD_REPEATS_2"/>
    <property type="match status" value="1"/>
</dbReference>
<comment type="caution">
    <text evidence="5">The sequence shown here is derived from an EMBL/GenBank/DDBJ whole genome shotgun (WGS) entry which is preliminary data.</text>
</comment>
<dbReference type="Pfam" id="PF00400">
    <property type="entry name" value="WD40"/>
    <property type="match status" value="2"/>
</dbReference>
<dbReference type="InterPro" id="IPR015943">
    <property type="entry name" value="WD40/YVTN_repeat-like_dom_sf"/>
</dbReference>
<accession>A0ABU6ZHK2</accession>
<keyword evidence="1 3" id="KW-0853">WD repeat</keyword>
<proteinExistence type="predicted"/>
<sequence length="534" mass="59458">VILVPKIMPPPPPPPPPELPGFYYDPEKNRYFPIKGPIPGSSRSSFSSSSKHATHKAPHTSSTQEKSRSCCRKLRSRTSKLIQGREIDGHRVIASHNFKSSFTEEFRNIQASQPSVWRYKGTHKIGISDLKQVHVRVQTLEGECDSDIILTGSTNGSFSLCEVGRDGGYFDGEVEWSPDFVKNYVKGKSDEYNVMPGTVSRPTGGSVVMSSGISCIRLGPECSSHVANGGPIVGHALFTTLGSETSGGSIYTLGLVESLDLGPGILNTWSRLDEVASFKCTIWTAEYDYNRHRAIIGTNMGAALVDLATGRRSWFLRCKSDIFAQQIVNSRNLVLCGLRNGAIVSVDFREKGDRVSRTLIEHRIPYASSNKKVRNSSKEWFKVSGDIDPSLTIRMPSSISSLVSLQYDDQYFLASSMDGTMRLYDLRQLQRGSVQSYEGHVNSHSRIQLGVDPAERFVMSGGEDHKLRSWSIKSGKLLFEEKFCDSVLSSVCYQSCKGFKAEDEMNNQYKHECCMGAWLGSHDEGLFYMRWLYV</sequence>
<dbReference type="Proteomes" id="UP001341840">
    <property type="component" value="Unassembled WGS sequence"/>
</dbReference>
<evidence type="ECO:0000256" key="1">
    <source>
        <dbReference type="ARBA" id="ARBA00022574"/>
    </source>
</evidence>
<reference evidence="5 6" key="1">
    <citation type="journal article" date="2023" name="Plants (Basel)">
        <title>Bridging the Gap: Combining Genomics and Transcriptomics Approaches to Understand Stylosanthes scabra, an Orphan Legume from the Brazilian Caatinga.</title>
        <authorList>
            <person name="Ferreira-Neto J.R.C."/>
            <person name="da Silva M.D."/>
            <person name="Binneck E."/>
            <person name="de Melo N.F."/>
            <person name="da Silva R.H."/>
            <person name="de Melo A.L.T.M."/>
            <person name="Pandolfi V."/>
            <person name="Bustamante F.O."/>
            <person name="Brasileiro-Vidal A.C."/>
            <person name="Benko-Iseppon A.M."/>
        </authorList>
    </citation>
    <scope>NUCLEOTIDE SEQUENCE [LARGE SCALE GENOMIC DNA]</scope>
    <source>
        <tissue evidence="5">Leaves</tissue>
    </source>
</reference>
<feature type="repeat" description="WD" evidence="3">
    <location>
        <begin position="437"/>
        <end position="480"/>
    </location>
</feature>
<feature type="compositionally biased region" description="Pro residues" evidence="4">
    <location>
        <begin position="7"/>
        <end position="19"/>
    </location>
</feature>
<feature type="non-terminal residue" evidence="5">
    <location>
        <position position="1"/>
    </location>
</feature>
<evidence type="ECO:0000313" key="6">
    <source>
        <dbReference type="Proteomes" id="UP001341840"/>
    </source>
</evidence>
<gene>
    <name evidence="5" type="ORF">PIB30_054600</name>
</gene>
<name>A0ABU6ZHK2_9FABA</name>
<feature type="region of interest" description="Disordered" evidence="4">
    <location>
        <begin position="1"/>
        <end position="70"/>
    </location>
</feature>
<dbReference type="InterPro" id="IPR001680">
    <property type="entry name" value="WD40_rpt"/>
</dbReference>
<dbReference type="EMBL" id="JASCZI010272278">
    <property type="protein sequence ID" value="MED6221436.1"/>
    <property type="molecule type" value="Genomic_DNA"/>
</dbReference>
<protein>
    <submittedName>
        <fullName evidence="5">Uncharacterized protein</fullName>
    </submittedName>
</protein>
<dbReference type="SUPFAM" id="SSF50978">
    <property type="entry name" value="WD40 repeat-like"/>
    <property type="match status" value="1"/>
</dbReference>
<evidence type="ECO:0000256" key="3">
    <source>
        <dbReference type="PROSITE-ProRule" id="PRU00221"/>
    </source>
</evidence>
<keyword evidence="6" id="KW-1185">Reference proteome</keyword>
<evidence type="ECO:0000256" key="4">
    <source>
        <dbReference type="SAM" id="MobiDB-lite"/>
    </source>
</evidence>
<dbReference type="InterPro" id="IPR036322">
    <property type="entry name" value="WD40_repeat_dom_sf"/>
</dbReference>
<dbReference type="InterPro" id="IPR052254">
    <property type="entry name" value="CUL4-DDB1_E3_ligase_receptor"/>
</dbReference>
<evidence type="ECO:0000313" key="5">
    <source>
        <dbReference type="EMBL" id="MED6221436.1"/>
    </source>
</evidence>
<keyword evidence="2" id="KW-0677">Repeat</keyword>
<dbReference type="PANTHER" id="PTHR44472">
    <property type="entry name" value="DDB1- AND CUL4-ASSOCIATED FACTOR 4-RELATED"/>
    <property type="match status" value="1"/>
</dbReference>
<evidence type="ECO:0000256" key="2">
    <source>
        <dbReference type="ARBA" id="ARBA00022737"/>
    </source>
</evidence>
<dbReference type="Gene3D" id="2.130.10.10">
    <property type="entry name" value="YVTN repeat-like/Quinoprotein amine dehydrogenase"/>
    <property type="match status" value="1"/>
</dbReference>
<feature type="compositionally biased region" description="Low complexity" evidence="4">
    <location>
        <begin position="41"/>
        <end position="50"/>
    </location>
</feature>
<dbReference type="PANTHER" id="PTHR44472:SF1">
    <property type="entry name" value="DDB1 AND CUL4 ASSOCIATED FACTOR 4"/>
    <property type="match status" value="1"/>
</dbReference>
<organism evidence="5 6">
    <name type="scientific">Stylosanthes scabra</name>
    <dbReference type="NCBI Taxonomy" id="79078"/>
    <lineage>
        <taxon>Eukaryota</taxon>
        <taxon>Viridiplantae</taxon>
        <taxon>Streptophyta</taxon>
        <taxon>Embryophyta</taxon>
        <taxon>Tracheophyta</taxon>
        <taxon>Spermatophyta</taxon>
        <taxon>Magnoliopsida</taxon>
        <taxon>eudicotyledons</taxon>
        <taxon>Gunneridae</taxon>
        <taxon>Pentapetalae</taxon>
        <taxon>rosids</taxon>
        <taxon>fabids</taxon>
        <taxon>Fabales</taxon>
        <taxon>Fabaceae</taxon>
        <taxon>Papilionoideae</taxon>
        <taxon>50 kb inversion clade</taxon>
        <taxon>dalbergioids sensu lato</taxon>
        <taxon>Dalbergieae</taxon>
        <taxon>Pterocarpus clade</taxon>
        <taxon>Stylosanthes</taxon>
    </lineage>
</organism>